<evidence type="ECO:0000313" key="3">
    <source>
        <dbReference type="Proteomes" id="UP000010552"/>
    </source>
</evidence>
<feature type="compositionally biased region" description="Polar residues" evidence="1">
    <location>
        <begin position="35"/>
        <end position="50"/>
    </location>
</feature>
<dbReference type="InParanoid" id="L5L4R9"/>
<gene>
    <name evidence="2" type="ORF">PAL_GLEAN10006811</name>
</gene>
<sequence length="161" mass="17450">MREARKHSYSPLEGSSSRSGLGAQSHRPLGPFAHPTSSGTDLSQTLSAASSPRPVPRIAKHFPRLEVCRELQADRTVLSRRHAAEGGTALRDRCCHLHAADAKRDAEAEQLLKIAELAAQTPQSDPTTSIFLPGFLSQPNCCVCHKPCPCKRHKNDVLASP</sequence>
<protein>
    <submittedName>
        <fullName evidence="2">Uncharacterized protein</fullName>
    </submittedName>
</protein>
<evidence type="ECO:0000256" key="1">
    <source>
        <dbReference type="SAM" id="MobiDB-lite"/>
    </source>
</evidence>
<dbReference type="EMBL" id="KB030306">
    <property type="protein sequence ID" value="ELK18734.1"/>
    <property type="molecule type" value="Genomic_DNA"/>
</dbReference>
<keyword evidence="3" id="KW-1185">Reference proteome</keyword>
<name>L5L4R9_PTEAL</name>
<feature type="region of interest" description="Disordered" evidence="1">
    <location>
        <begin position="1"/>
        <end position="56"/>
    </location>
</feature>
<proteinExistence type="predicted"/>
<organism evidence="2 3">
    <name type="scientific">Pteropus alecto</name>
    <name type="common">Black flying fox</name>
    <dbReference type="NCBI Taxonomy" id="9402"/>
    <lineage>
        <taxon>Eukaryota</taxon>
        <taxon>Metazoa</taxon>
        <taxon>Chordata</taxon>
        <taxon>Craniata</taxon>
        <taxon>Vertebrata</taxon>
        <taxon>Euteleostomi</taxon>
        <taxon>Mammalia</taxon>
        <taxon>Eutheria</taxon>
        <taxon>Laurasiatheria</taxon>
        <taxon>Chiroptera</taxon>
        <taxon>Yinpterochiroptera</taxon>
        <taxon>Pteropodoidea</taxon>
        <taxon>Pteropodidae</taxon>
        <taxon>Pteropodinae</taxon>
        <taxon>Pteropus</taxon>
    </lineage>
</organism>
<dbReference type="AlphaFoldDB" id="L5L4R9"/>
<evidence type="ECO:0000313" key="2">
    <source>
        <dbReference type="EMBL" id="ELK18734.1"/>
    </source>
</evidence>
<reference evidence="3" key="1">
    <citation type="journal article" date="2013" name="Science">
        <title>Comparative analysis of bat genomes provides insight into the evolution of flight and immunity.</title>
        <authorList>
            <person name="Zhang G."/>
            <person name="Cowled C."/>
            <person name="Shi Z."/>
            <person name="Huang Z."/>
            <person name="Bishop-Lilly K.A."/>
            <person name="Fang X."/>
            <person name="Wynne J.W."/>
            <person name="Xiong Z."/>
            <person name="Baker M.L."/>
            <person name="Zhao W."/>
            <person name="Tachedjian M."/>
            <person name="Zhu Y."/>
            <person name="Zhou P."/>
            <person name="Jiang X."/>
            <person name="Ng J."/>
            <person name="Yang L."/>
            <person name="Wu L."/>
            <person name="Xiao J."/>
            <person name="Feng Y."/>
            <person name="Chen Y."/>
            <person name="Sun X."/>
            <person name="Zhang Y."/>
            <person name="Marsh G.A."/>
            <person name="Crameri G."/>
            <person name="Broder C.C."/>
            <person name="Frey K.G."/>
            <person name="Wang L.F."/>
            <person name="Wang J."/>
        </authorList>
    </citation>
    <scope>NUCLEOTIDE SEQUENCE [LARGE SCALE GENOMIC DNA]</scope>
</reference>
<dbReference type="Proteomes" id="UP000010552">
    <property type="component" value="Unassembled WGS sequence"/>
</dbReference>
<accession>L5L4R9</accession>